<dbReference type="PANTHER" id="PTHR40040:SF1">
    <property type="entry name" value="MEMBRANE PROTEIN"/>
    <property type="match status" value="1"/>
</dbReference>
<keyword evidence="4" id="KW-1185">Reference proteome</keyword>
<evidence type="ECO:0000313" key="4">
    <source>
        <dbReference type="Proteomes" id="UP000743899"/>
    </source>
</evidence>
<feature type="compositionally biased region" description="Basic residues" evidence="1">
    <location>
        <begin position="1"/>
        <end position="10"/>
    </location>
</feature>
<evidence type="ECO:0000256" key="2">
    <source>
        <dbReference type="SAM" id="Phobius"/>
    </source>
</evidence>
<dbReference type="PANTHER" id="PTHR40040">
    <property type="entry name" value="SMALL HYDROPHOBIC PROTEIN-RELATED"/>
    <property type="match status" value="1"/>
</dbReference>
<comment type="caution">
    <text evidence="3">The sequence shown here is derived from an EMBL/GenBank/DDBJ whole genome shotgun (WGS) entry which is preliminary data.</text>
</comment>
<evidence type="ECO:0000313" key="3">
    <source>
        <dbReference type="EMBL" id="NCU18740.1"/>
    </source>
</evidence>
<name>A0ABX0A5M8_9BACI</name>
<keyword evidence="2" id="KW-0472">Membrane</keyword>
<dbReference type="EMBL" id="JAACYS010000077">
    <property type="protein sequence ID" value="NCU18740.1"/>
    <property type="molecule type" value="Genomic_DNA"/>
</dbReference>
<feature type="transmembrane region" description="Helical" evidence="2">
    <location>
        <begin position="66"/>
        <end position="97"/>
    </location>
</feature>
<dbReference type="RefSeq" id="WP_161921568.1">
    <property type="nucleotide sequence ID" value="NZ_JAACYS010000077.1"/>
</dbReference>
<dbReference type="InterPro" id="IPR055338">
    <property type="entry name" value="YqfX-like"/>
</dbReference>
<keyword evidence="2" id="KW-0812">Transmembrane</keyword>
<evidence type="ECO:0000256" key="1">
    <source>
        <dbReference type="SAM" id="MobiDB-lite"/>
    </source>
</evidence>
<feature type="transmembrane region" description="Helical" evidence="2">
    <location>
        <begin position="109"/>
        <end position="128"/>
    </location>
</feature>
<reference evidence="3 4" key="1">
    <citation type="submission" date="2020-01" db="EMBL/GenBank/DDBJ databases">
        <title>A novel Bacillus sp. from Pasinler.</title>
        <authorList>
            <person name="Adiguzel A."/>
            <person name="Ay H."/>
            <person name="Baltaci M.O."/>
        </authorList>
    </citation>
    <scope>NUCLEOTIDE SEQUENCE [LARGE SCALE GENOMIC DNA]</scope>
    <source>
        <strain evidence="3 4">P1</strain>
    </source>
</reference>
<proteinExistence type="predicted"/>
<organism evidence="3 4">
    <name type="scientific">Pallidibacillus pasinlerensis</name>
    <dbReference type="NCBI Taxonomy" id="2703818"/>
    <lineage>
        <taxon>Bacteria</taxon>
        <taxon>Bacillati</taxon>
        <taxon>Bacillota</taxon>
        <taxon>Bacilli</taxon>
        <taxon>Bacillales</taxon>
        <taxon>Bacillaceae</taxon>
        <taxon>Pallidibacillus</taxon>
    </lineage>
</organism>
<gene>
    <name evidence="3" type="ORF">GW534_13655</name>
</gene>
<feature type="region of interest" description="Disordered" evidence="1">
    <location>
        <begin position="1"/>
        <end position="21"/>
    </location>
</feature>
<dbReference type="Proteomes" id="UP000743899">
    <property type="component" value="Unassembled WGS sequence"/>
</dbReference>
<protein>
    <submittedName>
        <fullName evidence="3">DUF4190 domain-containing protein</fullName>
    </submittedName>
</protein>
<accession>A0ABX0A5M8</accession>
<sequence>MNQHHHRSRSKNVDNSVNNGYQDYLTGYDDYDDYNEETAAEFYAPVPVRSERDEEKPEHEKSGRGFGYIALALSFLSLFVTSAPILFGVAGIVLGFIARNRGATGLGNWAIGLGALSVVISLFFIPLFY</sequence>
<keyword evidence="2" id="KW-1133">Transmembrane helix</keyword>